<dbReference type="GO" id="GO:0016705">
    <property type="term" value="F:oxidoreductase activity, acting on paired donors, with incorporation or reduction of molecular oxygen"/>
    <property type="evidence" value="ECO:0007669"/>
    <property type="project" value="InterPro"/>
</dbReference>
<gene>
    <name evidence="9" type="ORF">DKG75_01810</name>
</gene>
<comment type="cofactor">
    <cofactor evidence="1">
        <name>FAD</name>
        <dbReference type="ChEBI" id="CHEBI:57692"/>
    </cofactor>
</comment>
<dbReference type="GO" id="GO:0004497">
    <property type="term" value="F:monooxygenase activity"/>
    <property type="evidence" value="ECO:0007669"/>
    <property type="project" value="UniProtKB-KW"/>
</dbReference>
<dbReference type="AlphaFoldDB" id="A0A317EAY8"/>
<dbReference type="GO" id="GO:0006744">
    <property type="term" value="P:ubiquinone biosynthetic process"/>
    <property type="evidence" value="ECO:0007669"/>
    <property type="project" value="UniProtKB-UniPathway"/>
</dbReference>
<dbReference type="SUPFAM" id="SSF51905">
    <property type="entry name" value="FAD/NAD(P)-binding domain"/>
    <property type="match status" value="1"/>
</dbReference>
<dbReference type="UniPathway" id="UPA00232"/>
<comment type="caution">
    <text evidence="9">The sequence shown here is derived from an EMBL/GenBank/DDBJ whole genome shotgun (WGS) entry which is preliminary data.</text>
</comment>
<sequence length="392" mass="42073">MMDVDIAIVGAGPAGLSFAQALAGSGLDIVLIERQPESALADPAFDGREIALTHASRRIMTDLGLWPLLPAAEISPLRDAKIMDGASLFALNIRAAAVGEDQLGFLVPNHLIRRAAYGALKASGAGRLVTGRMVTGLDRTRDAVTLTLDDGAAVRARLVAAADSRFSETRDMLGIAAARRDYGRSMMVCRMAHELPHDHVAWEWFDYGQTLALLPLNGLQASVVLTLPADELAAVMALDEAAFNADITRRFGNRLGAMRQTGTRHLYPLVGVYARRFAGPRCALVGDAAVGMHPVTAHGFNFGLQAAERLSQRLLRARRLGLDIADPGLLAEYDRVHRQATWPLYQATNIIAGLYTDDRTPAQMLRKAALHLANGLAPVKKAIAAHLTQSAA</sequence>
<proteinExistence type="inferred from homology"/>
<dbReference type="NCBIfam" id="NF006593">
    <property type="entry name" value="PRK09126.1"/>
    <property type="match status" value="1"/>
</dbReference>
<comment type="pathway">
    <text evidence="2">Cofactor biosynthesis; ubiquinone biosynthesis.</text>
</comment>
<keyword evidence="4" id="KW-0285">Flavoprotein</keyword>
<reference evidence="10" key="1">
    <citation type="submission" date="2018-05" db="EMBL/GenBank/DDBJ databases">
        <title>Zavarzinia sp. HR-AS.</title>
        <authorList>
            <person name="Lee Y."/>
            <person name="Jeon C.O."/>
        </authorList>
    </citation>
    <scope>NUCLEOTIDE SEQUENCE [LARGE SCALE GENOMIC DNA]</scope>
    <source>
        <strain evidence="10">DSM 1231</strain>
    </source>
</reference>
<protein>
    <submittedName>
        <fullName evidence="9">FAD-dependent hydroxylase</fullName>
    </submittedName>
</protein>
<evidence type="ECO:0000256" key="4">
    <source>
        <dbReference type="ARBA" id="ARBA00022630"/>
    </source>
</evidence>
<evidence type="ECO:0000313" key="10">
    <source>
        <dbReference type="Proteomes" id="UP000246077"/>
    </source>
</evidence>
<dbReference type="Proteomes" id="UP000246077">
    <property type="component" value="Unassembled WGS sequence"/>
</dbReference>
<evidence type="ECO:0000256" key="5">
    <source>
        <dbReference type="ARBA" id="ARBA00022827"/>
    </source>
</evidence>
<evidence type="ECO:0000256" key="6">
    <source>
        <dbReference type="ARBA" id="ARBA00023002"/>
    </source>
</evidence>
<dbReference type="NCBIfam" id="TIGR01988">
    <property type="entry name" value="Ubi-OHases"/>
    <property type="match status" value="1"/>
</dbReference>
<dbReference type="InterPro" id="IPR036188">
    <property type="entry name" value="FAD/NAD-bd_sf"/>
</dbReference>
<comment type="similarity">
    <text evidence="3">Belongs to the UbiH/COQ6 family.</text>
</comment>
<evidence type="ECO:0000259" key="8">
    <source>
        <dbReference type="Pfam" id="PF01494"/>
    </source>
</evidence>
<dbReference type="GO" id="GO:0071949">
    <property type="term" value="F:FAD binding"/>
    <property type="evidence" value="ECO:0007669"/>
    <property type="project" value="InterPro"/>
</dbReference>
<dbReference type="EMBL" id="QGLF01000001">
    <property type="protein sequence ID" value="PWR23330.1"/>
    <property type="molecule type" value="Genomic_DNA"/>
</dbReference>
<name>A0A317EAY8_9PROT</name>
<feature type="domain" description="FAD-binding" evidence="8">
    <location>
        <begin position="3"/>
        <end position="346"/>
    </location>
</feature>
<evidence type="ECO:0000256" key="1">
    <source>
        <dbReference type="ARBA" id="ARBA00001974"/>
    </source>
</evidence>
<keyword evidence="6" id="KW-0560">Oxidoreductase</keyword>
<dbReference type="InterPro" id="IPR051205">
    <property type="entry name" value="UbiH/COQ6_monooxygenase"/>
</dbReference>
<dbReference type="InterPro" id="IPR002938">
    <property type="entry name" value="FAD-bd"/>
</dbReference>
<dbReference type="PANTHER" id="PTHR43876">
    <property type="entry name" value="UBIQUINONE BIOSYNTHESIS MONOOXYGENASE COQ6, MITOCHONDRIAL"/>
    <property type="match status" value="1"/>
</dbReference>
<keyword evidence="7" id="KW-0503">Monooxygenase</keyword>
<dbReference type="Gene3D" id="3.50.50.60">
    <property type="entry name" value="FAD/NAD(P)-binding domain"/>
    <property type="match status" value="2"/>
</dbReference>
<dbReference type="InterPro" id="IPR010971">
    <property type="entry name" value="UbiH/COQ6"/>
</dbReference>
<dbReference type="OrthoDB" id="9796623at2"/>
<dbReference type="Pfam" id="PF01494">
    <property type="entry name" value="FAD_binding_3"/>
    <property type="match status" value="1"/>
</dbReference>
<evidence type="ECO:0000256" key="7">
    <source>
        <dbReference type="ARBA" id="ARBA00023033"/>
    </source>
</evidence>
<organism evidence="9 10">
    <name type="scientific">Zavarzinia compransoris</name>
    <dbReference type="NCBI Taxonomy" id="1264899"/>
    <lineage>
        <taxon>Bacteria</taxon>
        <taxon>Pseudomonadati</taxon>
        <taxon>Pseudomonadota</taxon>
        <taxon>Alphaproteobacteria</taxon>
        <taxon>Rhodospirillales</taxon>
        <taxon>Zavarziniaceae</taxon>
        <taxon>Zavarzinia</taxon>
    </lineage>
</organism>
<dbReference type="PRINTS" id="PR00420">
    <property type="entry name" value="RNGMNOXGNASE"/>
</dbReference>
<keyword evidence="5" id="KW-0274">FAD</keyword>
<accession>A0A317EAY8</accession>
<evidence type="ECO:0000256" key="3">
    <source>
        <dbReference type="ARBA" id="ARBA00005349"/>
    </source>
</evidence>
<evidence type="ECO:0000313" key="9">
    <source>
        <dbReference type="EMBL" id="PWR23330.1"/>
    </source>
</evidence>
<evidence type="ECO:0000256" key="2">
    <source>
        <dbReference type="ARBA" id="ARBA00004749"/>
    </source>
</evidence>
<keyword evidence="10" id="KW-1185">Reference proteome</keyword>
<dbReference type="PANTHER" id="PTHR43876:SF25">
    <property type="entry name" value="MONOOXYGENASE NMA2164"/>
    <property type="match status" value="1"/>
</dbReference>